<dbReference type="RefSeq" id="WP_119136844.1">
    <property type="nucleotide sequence ID" value="NZ_QXXQ01000028.1"/>
</dbReference>
<feature type="domain" description="Helicase ATP-binding" evidence="4">
    <location>
        <begin position="89"/>
        <end position="290"/>
    </location>
</feature>
<dbReference type="GO" id="GO:0006289">
    <property type="term" value="P:nucleotide-excision repair"/>
    <property type="evidence" value="ECO:0007669"/>
    <property type="project" value="TreeGrafter"/>
</dbReference>
<dbReference type="EMBL" id="QXXQ01000028">
    <property type="protein sequence ID" value="RID89691.1"/>
    <property type="molecule type" value="Genomic_DNA"/>
</dbReference>
<keyword evidence="3" id="KW-0175">Coiled coil</keyword>
<name>A0A398BL40_9RHOB</name>
<accession>A0A398BL40</accession>
<evidence type="ECO:0000259" key="5">
    <source>
        <dbReference type="PROSITE" id="PS51194"/>
    </source>
</evidence>
<dbReference type="InterPro" id="IPR027417">
    <property type="entry name" value="P-loop_NTPase"/>
</dbReference>
<evidence type="ECO:0000256" key="2">
    <source>
        <dbReference type="ARBA" id="ARBA00022840"/>
    </source>
</evidence>
<dbReference type="PANTHER" id="PTHR47957:SF3">
    <property type="entry name" value="ATP-DEPENDENT HELICASE HRQ1"/>
    <property type="match status" value="1"/>
</dbReference>
<feature type="domain" description="Helicase C-terminal" evidence="5">
    <location>
        <begin position="972"/>
        <end position="1133"/>
    </location>
</feature>
<gene>
    <name evidence="6" type="ORF">D2N39_21890</name>
</gene>
<dbReference type="GO" id="GO:0005524">
    <property type="term" value="F:ATP binding"/>
    <property type="evidence" value="ECO:0007669"/>
    <property type="project" value="UniProtKB-KW"/>
</dbReference>
<dbReference type="PROSITE" id="PS51194">
    <property type="entry name" value="HELICASE_CTER"/>
    <property type="match status" value="1"/>
</dbReference>
<dbReference type="GO" id="GO:0043138">
    <property type="term" value="F:3'-5' DNA helicase activity"/>
    <property type="evidence" value="ECO:0007669"/>
    <property type="project" value="TreeGrafter"/>
</dbReference>
<dbReference type="InterPro" id="IPR014001">
    <property type="entry name" value="Helicase_ATP-bd"/>
</dbReference>
<dbReference type="SMART" id="SM00487">
    <property type="entry name" value="DEXDc"/>
    <property type="match status" value="1"/>
</dbReference>
<keyword evidence="1" id="KW-0547">Nucleotide-binding</keyword>
<dbReference type="Pfam" id="PF00270">
    <property type="entry name" value="DEAD"/>
    <property type="match status" value="1"/>
</dbReference>
<reference evidence="6 7" key="1">
    <citation type="submission" date="2018-09" db="EMBL/GenBank/DDBJ databases">
        <title>Gemmobacter lutimaris sp. nov., a marine bacterium isolated from tidal flat.</title>
        <authorList>
            <person name="Lee D.W."/>
            <person name="Yoo Y."/>
            <person name="Kim J.-J."/>
            <person name="Kim B.S."/>
        </authorList>
    </citation>
    <scope>NUCLEOTIDE SEQUENCE [LARGE SCALE GENOMIC DNA]</scope>
    <source>
        <strain evidence="6 7">YJ-T1-11</strain>
    </source>
</reference>
<sequence length="2137" mass="236574">MNPILLARHVQDSLRELVHTTLNSTSPAFNGMVDRFIAEPANFLKGPWISVDMPFRQIDGAKEGTWVQPFPEVPLRFAPYQHQTDAFARLSGAAMRSTLVATGTGSGKTESYLWPILDHCRRNKGKPGIKAILIYPMNALATDQARRIADALTRIPSLNGVRAGIYADAEPQNPAHEVTEDSVITHRETMRKNPPDILLTNYKMLDYLLLRGRDKPLWAQNDPETLRFLVVDEMHTFDGAQGADLALLLRRLKYRLNTPEGYLICVGSSATLGSGEDAATDLRHYAETIFGEPFDAGAVVRETRKKPDEVFDDPEYFSLPEPSEIHVALSEAAEMDQPGAARRLASCLFPDRTDPDLAFVDAGDPADPSWRILLGERLKDHVLGQRTIKIIALHQGPASLEAIATGLSQVKIIREWTEADHRALAELVVALAAWARSGSTESPRPLFNVRLQLWIREMARMVTTLPRLEAGGVRSQIDLFHEMDLERDQLRRALPVVNCNRCGATAHLGRQDARSKSLHADLEQLYQEFFDENGADRIRLIYHESIDRMVPASGAGGQIVKGVLNAETVEFTPADHKDLGPGPASPVWLYNPTDANGRIDRTCPACGQARGLLLFGMRAARLTTGITGTLYTSEQNEEHPEAKPRFLMFSDSVQDAAHRAAVAETRNALSVYQKALYGALRSAETGAMTLKEVIEDVPRAQLNDLGPDGFTALFIPKELTWRRRYRELVESGATITDPVFLDHIRIRLGWEYFVDLSYRAHFNHTLELNGMAAADVPTDLLRLSAERLARELRNDLPGAPEFDPDLLTRLLAGVTQRMRRQGSVAHPYLESAIANGKGNYGLNWYAAAIQVGVGKTGSLPSPDSRRGLAPIPVTLGAAPTGFEKITRTGPASWYRDWLFRLIGPSDLRYGADPDAIYPLLLRRLEADDIVRRVNGPEGQNRHAWLLVPERVTVSTATIGLCCDLCGRRETGLSENAAVLIGSPCTRIGCDGHLAAVEQADRPALRRALRSDRNHRVVAREHTGILETDERLRIETGFIKSETRWAPNLISATPTLEMGIDIGDLSTLLLSSVPPEEANYVQRMGRSGRRDGNALNMVLANARAHDLQFWEDPTPMLAGQVRPPGVFLAAEEVLLRQVTAYTLDAYVAATKESGDYGKVRDVLKRRASGATEGFPVEWLELVRETGPELADRFLSGLPQEVQDRTDLADRIRSYLTGTDPKSIGWRVGEAFDGAATERARLVEKREEATKELGRLKKRRAELTDEEYERREQDLTRDRTEINRLIRSGIDDVPVIKFLTDKGILPNYAFPEEGVKLTSILSRRNDGATARDEDGLLHVEYSRPASSALSEFAPGQFFYANGRQVQIDRIEIGKEDLAGWTFCPACSHVAHRIEGAETRTCPQCGDEMWSDSGSAHDVVQLKSVIAIDSEEKAAIRDGDQRDQRQFDRVLMPFHGPEDIAASWFTSRENGAPFGFEFLPSCTFRDFNFGTKSTLPGPRIAGERRPAQPFRICRHCGSLQGPPRGEDDRGTHPPNCLVMRDEDLLREQWETGVFLMRKFNTEAIRIVIPVVGDADDDDLKSFVAAINLGMRRHFAGKVDHIRSTIFQAQLNGMTTVRSLYLYDSVPGGSGYLRQIAEHPSTMREVVSRAAEALRDCPCNQEPDRNGCFRCVKPYRSQFGPGEPDRDRARQMMEAILQKWDSLTQTETGIDASIRGALVESVLEKRLLRALSGFYGDGALTPQVLPGGRRGFVLRAGRPDAPRLWTIEPQVQIDARFRGLPRKRVDFLLTPVGRSGGLPIVIEMDGIEYHAGTVAQDLLDRMLMIRSGQVRVWTLSWRDLDPEDKGYLNPLSETALGAQMTGPLGRALAHPLLAPHAEAVRTLQTISTLDAMRRLLDGDADGDADGDTVIRSVLIRGLVKGGRPIDQLPRQAALSEAGRLFLSGTQAVEQVGVGALDLYLACEKISPTEWTQSDRDLRLLLRSVLPDPGEVPAAKTLYTEAWRGLWRIVNLFQGVRGLHVEFDGLDTLAPPDMVEPVDQGDQGPGLAAWEEARALCDDAFHPLIDALIAAEAPGPDHFGDDLVAGGRVVGAMEFGWSDTRVAVAETSHEGVGWALIPFDPETDQIGETVSRIITALQEART</sequence>
<dbReference type="InterPro" id="IPR011545">
    <property type="entry name" value="DEAD/DEAH_box_helicase_dom"/>
</dbReference>
<keyword evidence="2" id="KW-0067">ATP-binding</keyword>
<dbReference type="OrthoDB" id="9815222at2"/>
<dbReference type="SUPFAM" id="SSF52540">
    <property type="entry name" value="P-loop containing nucleoside triphosphate hydrolases"/>
    <property type="match status" value="2"/>
</dbReference>
<dbReference type="SMART" id="SM00490">
    <property type="entry name" value="HELICc"/>
    <property type="match status" value="1"/>
</dbReference>
<proteinExistence type="predicted"/>
<evidence type="ECO:0000256" key="1">
    <source>
        <dbReference type="ARBA" id="ARBA00022741"/>
    </source>
</evidence>
<keyword evidence="6" id="KW-0378">Hydrolase</keyword>
<comment type="caution">
    <text evidence="6">The sequence shown here is derived from an EMBL/GenBank/DDBJ whole genome shotgun (WGS) entry which is preliminary data.</text>
</comment>
<organism evidence="6 7">
    <name type="scientific">Gemmobacter lutimaris</name>
    <dbReference type="NCBI Taxonomy" id="2306023"/>
    <lineage>
        <taxon>Bacteria</taxon>
        <taxon>Pseudomonadati</taxon>
        <taxon>Pseudomonadota</taxon>
        <taxon>Alphaproteobacteria</taxon>
        <taxon>Rhodobacterales</taxon>
        <taxon>Paracoccaceae</taxon>
        <taxon>Gemmobacter</taxon>
    </lineage>
</organism>
<dbReference type="PROSITE" id="PS51192">
    <property type="entry name" value="HELICASE_ATP_BIND_1"/>
    <property type="match status" value="1"/>
</dbReference>
<dbReference type="GO" id="GO:0003676">
    <property type="term" value="F:nucleic acid binding"/>
    <property type="evidence" value="ECO:0007669"/>
    <property type="project" value="InterPro"/>
</dbReference>
<dbReference type="InterPro" id="IPR018973">
    <property type="entry name" value="MZB"/>
</dbReference>
<dbReference type="InterPro" id="IPR001650">
    <property type="entry name" value="Helicase_C-like"/>
</dbReference>
<keyword evidence="6" id="KW-0347">Helicase</keyword>
<evidence type="ECO:0000313" key="6">
    <source>
        <dbReference type="EMBL" id="RID89691.1"/>
    </source>
</evidence>
<evidence type="ECO:0000259" key="4">
    <source>
        <dbReference type="PROSITE" id="PS51192"/>
    </source>
</evidence>
<keyword evidence="7" id="KW-1185">Reference proteome</keyword>
<dbReference type="Gene3D" id="3.40.50.300">
    <property type="entry name" value="P-loop containing nucleotide triphosphate hydrolases"/>
    <property type="match status" value="2"/>
</dbReference>
<dbReference type="Proteomes" id="UP000266649">
    <property type="component" value="Unassembled WGS sequence"/>
</dbReference>
<protein>
    <submittedName>
        <fullName evidence="6">DEAD/DEAH box helicase</fullName>
    </submittedName>
</protein>
<evidence type="ECO:0000256" key="3">
    <source>
        <dbReference type="SAM" id="Coils"/>
    </source>
</evidence>
<dbReference type="PANTHER" id="PTHR47957">
    <property type="entry name" value="ATP-DEPENDENT HELICASE HRQ1"/>
    <property type="match status" value="1"/>
</dbReference>
<dbReference type="Pfam" id="PF00271">
    <property type="entry name" value="Helicase_C"/>
    <property type="match status" value="1"/>
</dbReference>
<feature type="coiled-coil region" evidence="3">
    <location>
        <begin position="1237"/>
        <end position="1276"/>
    </location>
</feature>
<dbReference type="Pfam" id="PF09369">
    <property type="entry name" value="MZB"/>
    <property type="match status" value="1"/>
</dbReference>
<dbReference type="GO" id="GO:0036297">
    <property type="term" value="P:interstrand cross-link repair"/>
    <property type="evidence" value="ECO:0007669"/>
    <property type="project" value="TreeGrafter"/>
</dbReference>
<evidence type="ECO:0000313" key="7">
    <source>
        <dbReference type="Proteomes" id="UP000266649"/>
    </source>
</evidence>